<evidence type="ECO:0008006" key="12">
    <source>
        <dbReference type="Google" id="ProtNLM"/>
    </source>
</evidence>
<comment type="caution">
    <text evidence="10">The sequence shown here is derived from an EMBL/GenBank/DDBJ whole genome shotgun (WGS) entry which is preliminary data.</text>
</comment>
<feature type="DNA-binding region" description="DM" evidence="6">
    <location>
        <begin position="17"/>
        <end position="64"/>
    </location>
</feature>
<dbReference type="AlphaFoldDB" id="A0A401RZ35"/>
<dbReference type="CDD" id="cd14370">
    <property type="entry name" value="CUE_DMA"/>
    <property type="match status" value="1"/>
</dbReference>
<evidence type="ECO:0000256" key="7">
    <source>
        <dbReference type="SAM" id="MobiDB-lite"/>
    </source>
</evidence>
<evidence type="ECO:0000259" key="8">
    <source>
        <dbReference type="PROSITE" id="PS50809"/>
    </source>
</evidence>
<dbReference type="InterPro" id="IPR001275">
    <property type="entry name" value="DM_DNA-bd"/>
</dbReference>
<evidence type="ECO:0000313" key="10">
    <source>
        <dbReference type="EMBL" id="GCC23427.1"/>
    </source>
</evidence>
<keyword evidence="4 6" id="KW-0238">DNA-binding</keyword>
<dbReference type="PROSITE" id="PS50809">
    <property type="entry name" value="DM_2"/>
    <property type="match status" value="1"/>
</dbReference>
<protein>
    <recommendedName>
        <fullName evidence="12">DM domain-containing protein</fullName>
    </recommendedName>
</protein>
<feature type="domain" description="DM" evidence="8">
    <location>
        <begin position="17"/>
        <end position="64"/>
    </location>
</feature>
<dbReference type="GO" id="GO:0046872">
    <property type="term" value="F:metal ion binding"/>
    <property type="evidence" value="ECO:0007669"/>
    <property type="project" value="UniProtKB-KW"/>
</dbReference>
<evidence type="ECO:0000256" key="1">
    <source>
        <dbReference type="ARBA" id="ARBA00006834"/>
    </source>
</evidence>
<dbReference type="InterPro" id="IPR003892">
    <property type="entry name" value="CUE"/>
</dbReference>
<comment type="similarity">
    <text evidence="1">Belongs to the DMRT family.</text>
</comment>
<dbReference type="OMA" id="HCKYKEC"/>
<organism evidence="10 11">
    <name type="scientific">Chiloscyllium punctatum</name>
    <name type="common">Brownbanded bambooshark</name>
    <name type="synonym">Hemiscyllium punctatum</name>
    <dbReference type="NCBI Taxonomy" id="137246"/>
    <lineage>
        <taxon>Eukaryota</taxon>
        <taxon>Metazoa</taxon>
        <taxon>Chordata</taxon>
        <taxon>Craniata</taxon>
        <taxon>Vertebrata</taxon>
        <taxon>Chondrichthyes</taxon>
        <taxon>Elasmobranchii</taxon>
        <taxon>Galeomorphii</taxon>
        <taxon>Galeoidea</taxon>
        <taxon>Orectolobiformes</taxon>
        <taxon>Hemiscylliidae</taxon>
        <taxon>Chiloscyllium</taxon>
    </lineage>
</organism>
<evidence type="ECO:0000256" key="2">
    <source>
        <dbReference type="ARBA" id="ARBA00022723"/>
    </source>
</evidence>
<keyword evidence="5 6" id="KW-0539">Nucleus</keyword>
<dbReference type="GO" id="GO:0005634">
    <property type="term" value="C:nucleus"/>
    <property type="evidence" value="ECO:0007669"/>
    <property type="project" value="UniProtKB-SubCell"/>
</dbReference>
<dbReference type="PANTHER" id="PTHR12322">
    <property type="entry name" value="DOUBLESEX AND MAB-3 RELATED TRANSCRIPTION FACTOR DMRT"/>
    <property type="match status" value="1"/>
</dbReference>
<evidence type="ECO:0000256" key="3">
    <source>
        <dbReference type="ARBA" id="ARBA00022833"/>
    </source>
</evidence>
<reference evidence="10 11" key="1">
    <citation type="journal article" date="2018" name="Nat. Ecol. Evol.">
        <title>Shark genomes provide insights into elasmobranch evolution and the origin of vertebrates.</title>
        <authorList>
            <person name="Hara Y"/>
            <person name="Yamaguchi K"/>
            <person name="Onimaru K"/>
            <person name="Kadota M"/>
            <person name="Koyanagi M"/>
            <person name="Keeley SD"/>
            <person name="Tatsumi K"/>
            <person name="Tanaka K"/>
            <person name="Motone F"/>
            <person name="Kageyama Y"/>
            <person name="Nozu R"/>
            <person name="Adachi N"/>
            <person name="Nishimura O"/>
            <person name="Nakagawa R"/>
            <person name="Tanegashima C"/>
            <person name="Kiyatake I"/>
            <person name="Matsumoto R"/>
            <person name="Murakumo K"/>
            <person name="Nishida K"/>
            <person name="Terakita A"/>
            <person name="Kuratani S"/>
            <person name="Sato K"/>
            <person name="Hyodo S Kuraku.S."/>
        </authorList>
    </citation>
    <scope>NUCLEOTIDE SEQUENCE [LARGE SCALE GENOMIC DNA]</scope>
</reference>
<dbReference type="InterPro" id="IPR026607">
    <property type="entry name" value="DMRT"/>
</dbReference>
<dbReference type="InterPro" id="IPR005173">
    <property type="entry name" value="DMA"/>
</dbReference>
<dbReference type="OrthoDB" id="6162476at2759"/>
<dbReference type="GO" id="GO:0007548">
    <property type="term" value="P:sex differentiation"/>
    <property type="evidence" value="ECO:0007669"/>
    <property type="project" value="TreeGrafter"/>
</dbReference>
<keyword evidence="2 6" id="KW-0479">Metal-binding</keyword>
<dbReference type="GO" id="GO:0043130">
    <property type="term" value="F:ubiquitin binding"/>
    <property type="evidence" value="ECO:0007669"/>
    <property type="project" value="InterPro"/>
</dbReference>
<sequence length="312" mass="34558">MDPLLSSERKGGRKPKCSRCRNHGVTAWLKGHKRRCPYRECTCVKCILISERQRVMAAQVALKRQQAAEDALALRDNLPPRPAVPDGTGTIDRAGRESKRPQKNQLSDRYEVRGFTNEARAVETDDLEKPVPLSERLNSSRFPLTAGFHNQYRDNQLPPARMNHLEILQRLFPSEKRSVLELVLQAYHGDVLKTIESFLSAAEAVMNIHLVPSMRQLCSAGALGNGLSPHPVGEVSIGGINSAFTPLQGPLPAAAVLAYRRSGLSTAIHSRNSPLFSYPFSGAGYSPMGFLFPYRAIPTCPSERFCLENLEL</sequence>
<feature type="compositionally biased region" description="Basic and acidic residues" evidence="7">
    <location>
        <begin position="93"/>
        <end position="110"/>
    </location>
</feature>
<dbReference type="PROSITE" id="PS40000">
    <property type="entry name" value="DM_1"/>
    <property type="match status" value="1"/>
</dbReference>
<evidence type="ECO:0000259" key="9">
    <source>
        <dbReference type="PROSITE" id="PS51140"/>
    </source>
</evidence>
<evidence type="ECO:0000313" key="11">
    <source>
        <dbReference type="Proteomes" id="UP000287033"/>
    </source>
</evidence>
<dbReference type="SUPFAM" id="SSF82927">
    <property type="entry name" value="Cysteine-rich DNA binding domain, (DM domain)"/>
    <property type="match status" value="1"/>
</dbReference>
<dbReference type="SMART" id="SM00301">
    <property type="entry name" value="DM"/>
    <property type="match status" value="1"/>
</dbReference>
<dbReference type="Gene3D" id="4.10.1040.10">
    <property type="entry name" value="DM DNA-binding domain"/>
    <property type="match status" value="1"/>
</dbReference>
<dbReference type="PANTHER" id="PTHR12322:SF118">
    <property type="entry name" value="DM DOMAIN-CONTAINING PROTEIN"/>
    <property type="match status" value="1"/>
</dbReference>
<dbReference type="EMBL" id="BEZZ01000029">
    <property type="protein sequence ID" value="GCC23427.1"/>
    <property type="molecule type" value="Genomic_DNA"/>
</dbReference>
<dbReference type="Gene3D" id="1.10.8.10">
    <property type="entry name" value="DNA helicase RuvA subunit, C-terminal domain"/>
    <property type="match status" value="1"/>
</dbReference>
<evidence type="ECO:0000256" key="6">
    <source>
        <dbReference type="PROSITE-ProRule" id="PRU00070"/>
    </source>
</evidence>
<dbReference type="STRING" id="137246.A0A401RZ35"/>
<gene>
    <name evidence="10" type="ORF">chiPu_0001823</name>
</gene>
<dbReference type="SUPFAM" id="SSF46934">
    <property type="entry name" value="UBA-like"/>
    <property type="match status" value="1"/>
</dbReference>
<evidence type="ECO:0000256" key="5">
    <source>
        <dbReference type="ARBA" id="ARBA00023242"/>
    </source>
</evidence>
<dbReference type="PROSITE" id="PS51140">
    <property type="entry name" value="CUE"/>
    <property type="match status" value="1"/>
</dbReference>
<dbReference type="FunFam" id="4.10.1040.10:FF:000001">
    <property type="entry name" value="doublesex- and mab-3-related transcription factor 1"/>
    <property type="match status" value="1"/>
</dbReference>
<name>A0A401RZ35_CHIPU</name>
<dbReference type="Pfam" id="PF03474">
    <property type="entry name" value="DMA"/>
    <property type="match status" value="1"/>
</dbReference>
<accession>A0A401RZ35</accession>
<keyword evidence="3 6" id="KW-0862">Zinc</keyword>
<feature type="region of interest" description="Disordered" evidence="7">
    <location>
        <begin position="76"/>
        <end position="110"/>
    </location>
</feature>
<dbReference type="Proteomes" id="UP000287033">
    <property type="component" value="Unassembled WGS sequence"/>
</dbReference>
<dbReference type="InterPro" id="IPR036407">
    <property type="entry name" value="DM_DNA-bd_sf"/>
</dbReference>
<feature type="domain" description="CUE" evidence="9">
    <location>
        <begin position="160"/>
        <end position="203"/>
    </location>
</feature>
<dbReference type="GO" id="GO:0000978">
    <property type="term" value="F:RNA polymerase II cis-regulatory region sequence-specific DNA binding"/>
    <property type="evidence" value="ECO:0007669"/>
    <property type="project" value="TreeGrafter"/>
</dbReference>
<comment type="subcellular location">
    <subcellularLocation>
        <location evidence="6">Nucleus</location>
    </subcellularLocation>
</comment>
<dbReference type="InterPro" id="IPR009060">
    <property type="entry name" value="UBA-like_sf"/>
</dbReference>
<dbReference type="Pfam" id="PF00751">
    <property type="entry name" value="DM"/>
    <property type="match status" value="1"/>
</dbReference>
<proteinExistence type="inferred from homology"/>
<evidence type="ECO:0000256" key="4">
    <source>
        <dbReference type="ARBA" id="ARBA00023125"/>
    </source>
</evidence>
<dbReference type="GO" id="GO:0000981">
    <property type="term" value="F:DNA-binding transcription factor activity, RNA polymerase II-specific"/>
    <property type="evidence" value="ECO:0007669"/>
    <property type="project" value="TreeGrafter"/>
</dbReference>
<keyword evidence="11" id="KW-1185">Reference proteome</keyword>